<dbReference type="AlphaFoldDB" id="A0A4C1YBC3"/>
<protein>
    <submittedName>
        <fullName evidence="1">Uncharacterized protein</fullName>
    </submittedName>
</protein>
<keyword evidence="2" id="KW-1185">Reference proteome</keyword>
<comment type="caution">
    <text evidence="1">The sequence shown here is derived from an EMBL/GenBank/DDBJ whole genome shotgun (WGS) entry which is preliminary data.</text>
</comment>
<organism evidence="1 2">
    <name type="scientific">Eumeta variegata</name>
    <name type="common">Bagworm moth</name>
    <name type="synonym">Eumeta japonica</name>
    <dbReference type="NCBI Taxonomy" id="151549"/>
    <lineage>
        <taxon>Eukaryota</taxon>
        <taxon>Metazoa</taxon>
        <taxon>Ecdysozoa</taxon>
        <taxon>Arthropoda</taxon>
        <taxon>Hexapoda</taxon>
        <taxon>Insecta</taxon>
        <taxon>Pterygota</taxon>
        <taxon>Neoptera</taxon>
        <taxon>Endopterygota</taxon>
        <taxon>Lepidoptera</taxon>
        <taxon>Glossata</taxon>
        <taxon>Ditrysia</taxon>
        <taxon>Tineoidea</taxon>
        <taxon>Psychidae</taxon>
        <taxon>Oiketicinae</taxon>
        <taxon>Eumeta</taxon>
    </lineage>
</organism>
<dbReference type="EMBL" id="BGZK01001122">
    <property type="protein sequence ID" value="GBP71817.1"/>
    <property type="molecule type" value="Genomic_DNA"/>
</dbReference>
<evidence type="ECO:0000313" key="1">
    <source>
        <dbReference type="EMBL" id="GBP71817.1"/>
    </source>
</evidence>
<evidence type="ECO:0000313" key="2">
    <source>
        <dbReference type="Proteomes" id="UP000299102"/>
    </source>
</evidence>
<reference evidence="1 2" key="1">
    <citation type="journal article" date="2019" name="Commun. Biol.">
        <title>The bagworm genome reveals a unique fibroin gene that provides high tensile strength.</title>
        <authorList>
            <person name="Kono N."/>
            <person name="Nakamura H."/>
            <person name="Ohtoshi R."/>
            <person name="Tomita M."/>
            <person name="Numata K."/>
            <person name="Arakawa K."/>
        </authorList>
    </citation>
    <scope>NUCLEOTIDE SEQUENCE [LARGE SCALE GENOMIC DNA]</scope>
</reference>
<dbReference type="Proteomes" id="UP000299102">
    <property type="component" value="Unassembled WGS sequence"/>
</dbReference>
<proteinExistence type="predicted"/>
<name>A0A4C1YBC3_EUMVA</name>
<gene>
    <name evidence="1" type="ORF">EVAR_88672_1</name>
</gene>
<sequence length="148" mass="16258">MERLDRKRIVVKVGGEKKWATGNLTYWTEYNSGNWYFTSVFCENVMKVNKTIWSKQKITESSGCARRRCGDDAGVMSVVRQPRAILMTVSRTPRHLTVPGAHAYSCAVINHGGRAPGRGGAFGSAPVAPTDGLLPVETANCSWKRNVA</sequence>
<accession>A0A4C1YBC3</accession>